<dbReference type="SUPFAM" id="SSF55144">
    <property type="entry name" value="LigT-like"/>
    <property type="match status" value="1"/>
</dbReference>
<reference evidence="3" key="1">
    <citation type="journal article" date="2024" name="Syst. Appl. Microbiol.">
        <title>First single-strain enrichments of Electrothrix cable bacteria, description of E. aestuarii sp. nov. and E. rattekaaiensis sp. nov., and proposal of a cable bacteria taxonomy following the rules of the SeqCode.</title>
        <authorList>
            <person name="Plum-Jensen L.E."/>
            <person name="Schramm A."/>
            <person name="Marshall I.P.G."/>
        </authorList>
    </citation>
    <scope>NUCLEOTIDE SEQUENCE</scope>
    <source>
        <strain evidence="3">Rat1</strain>
    </source>
</reference>
<dbReference type="PANTHER" id="PTHR35561:SF1">
    <property type="entry name" value="RNA 2',3'-CYCLIC PHOSPHODIESTERASE"/>
    <property type="match status" value="1"/>
</dbReference>
<evidence type="ECO:0000256" key="2">
    <source>
        <dbReference type="HAMAP-Rule" id="MF_01940"/>
    </source>
</evidence>
<dbReference type="InterPro" id="IPR009097">
    <property type="entry name" value="Cyclic_Pdiesterase"/>
</dbReference>
<accession>A0AAU8LPM2</accession>
<comment type="similarity">
    <text evidence="2">Belongs to the 2H phosphoesterase superfamily. ThpR family.</text>
</comment>
<dbReference type="AlphaFoldDB" id="A0AAU8LPM2"/>
<dbReference type="GO" id="GO:0008664">
    <property type="term" value="F:RNA 2',3'-cyclic 3'-phosphodiesterase activity"/>
    <property type="evidence" value="ECO:0007669"/>
    <property type="project" value="UniProtKB-EC"/>
</dbReference>
<feature type="short sequence motif" description="HXTX 1" evidence="2">
    <location>
        <begin position="36"/>
        <end position="39"/>
    </location>
</feature>
<dbReference type="GO" id="GO:0004113">
    <property type="term" value="F:2',3'-cyclic-nucleotide 3'-phosphodiesterase activity"/>
    <property type="evidence" value="ECO:0007669"/>
    <property type="project" value="InterPro"/>
</dbReference>
<dbReference type="Pfam" id="PF13563">
    <property type="entry name" value="2_5_RNA_ligase2"/>
    <property type="match status" value="1"/>
</dbReference>
<dbReference type="EC" id="3.1.4.58" evidence="2"/>
<name>A0AAU8LPM2_9BACT</name>
<organism evidence="3">
    <name type="scientific">Candidatus Electrothrix aestuarii</name>
    <dbReference type="NCBI Taxonomy" id="3062594"/>
    <lineage>
        <taxon>Bacteria</taxon>
        <taxon>Pseudomonadati</taxon>
        <taxon>Thermodesulfobacteriota</taxon>
        <taxon>Desulfobulbia</taxon>
        <taxon>Desulfobulbales</taxon>
        <taxon>Desulfobulbaceae</taxon>
        <taxon>Candidatus Electrothrix</taxon>
    </lineage>
</organism>
<protein>
    <recommendedName>
        <fullName evidence="2">RNA 2',3'-cyclic phosphodiesterase</fullName>
        <shortName evidence="2">RNA 2',3'-CPDase</shortName>
        <ecNumber evidence="2">3.1.4.58</ecNumber>
    </recommendedName>
</protein>
<dbReference type="HAMAP" id="MF_01940">
    <property type="entry name" value="RNA_CPDase"/>
    <property type="match status" value="1"/>
</dbReference>
<dbReference type="KEGG" id="eaj:Q3M24_12495"/>
<dbReference type="PANTHER" id="PTHR35561">
    <property type="entry name" value="RNA 2',3'-CYCLIC PHOSPHODIESTERASE"/>
    <property type="match status" value="1"/>
</dbReference>
<proteinExistence type="inferred from homology"/>
<feature type="active site" description="Proton acceptor" evidence="2">
    <location>
        <position position="121"/>
    </location>
</feature>
<dbReference type="NCBIfam" id="TIGR02258">
    <property type="entry name" value="2_5_ligase"/>
    <property type="match status" value="1"/>
</dbReference>
<reference evidence="3" key="2">
    <citation type="submission" date="2024-06" db="EMBL/GenBank/DDBJ databases">
        <authorList>
            <person name="Plum-Jensen L.E."/>
            <person name="Schramm A."/>
            <person name="Marshall I.P.G."/>
        </authorList>
    </citation>
    <scope>NUCLEOTIDE SEQUENCE</scope>
    <source>
        <strain evidence="3">Rat1</strain>
    </source>
</reference>
<feature type="short sequence motif" description="HXTX 2" evidence="2">
    <location>
        <begin position="121"/>
        <end position="124"/>
    </location>
</feature>
<comment type="catalytic activity">
    <reaction evidence="2">
        <text>a 3'-end 2',3'-cyclophospho-ribonucleotide-RNA + H2O = a 3'-end 2'-phospho-ribonucleotide-RNA + H(+)</text>
        <dbReference type="Rhea" id="RHEA:11828"/>
        <dbReference type="Rhea" id="RHEA-COMP:10464"/>
        <dbReference type="Rhea" id="RHEA-COMP:17353"/>
        <dbReference type="ChEBI" id="CHEBI:15377"/>
        <dbReference type="ChEBI" id="CHEBI:15378"/>
        <dbReference type="ChEBI" id="CHEBI:83064"/>
        <dbReference type="ChEBI" id="CHEBI:173113"/>
        <dbReference type="EC" id="3.1.4.58"/>
    </reaction>
</comment>
<feature type="active site" description="Proton donor" evidence="2">
    <location>
        <position position="36"/>
    </location>
</feature>
<keyword evidence="1 2" id="KW-0378">Hydrolase</keyword>
<evidence type="ECO:0000313" key="3">
    <source>
        <dbReference type="EMBL" id="XCN71136.1"/>
    </source>
</evidence>
<dbReference type="EMBL" id="CP159373">
    <property type="protein sequence ID" value="XCN71136.1"/>
    <property type="molecule type" value="Genomic_DNA"/>
</dbReference>
<dbReference type="InterPro" id="IPR004175">
    <property type="entry name" value="RNA_CPDase"/>
</dbReference>
<comment type="function">
    <text evidence="2">Hydrolyzes RNA 2',3'-cyclic phosphodiester to an RNA 2'-phosphomonoester.</text>
</comment>
<evidence type="ECO:0000256" key="1">
    <source>
        <dbReference type="ARBA" id="ARBA00022801"/>
    </source>
</evidence>
<dbReference type="Gene3D" id="3.90.1140.10">
    <property type="entry name" value="Cyclic phosphodiesterase"/>
    <property type="match status" value="1"/>
</dbReference>
<gene>
    <name evidence="3" type="primary">thpR</name>
    <name evidence="3" type="ORF">Q3M24_12495</name>
</gene>
<sequence>MRLFVAVDMPESVQERLGMIACGLPGARWVPPEQLHLTLHFIGEVDGAMMRTIQEALGRITSPALQLCLQGVGVFPLRGKSPHTLWVGVEKSEALLALHRQIASALLSVGCELEQRKYAPHLTLARLKNAPAKRLNEFIGLHMPLLLPAVPVKRFRLYSSILGPKGAKHYVEQEYLLDDEQQ</sequence>